<sequence length="317" mass="35655">MKWVYATVVSVPEEEQELVPRAAARRVLEAFAGKDEMAGTPASSEDCESDAGSPESPSPNTSRELSHLKKLIDRDDSLNAKMDSDFLVAFLRFCHSKHKRAFEVLKRYYDSKRKETDLFRNLLPSELDHVFSRNLVGLLPEKDKKGRFVLILRAGAWNPNQVSFIDAVRAILLCFEYIMTKKAAQENGLSMLCDFDGWGYSSILAVPSSKIGGITGVFPGYPIKKKRVDIVKQPYSFNVFFKMFTPFLDAASIAKASELVHLHGTNTKALHKRFPAKILPKEFGGNRGPFDASVCYEWLKAKEGAFAEDFEYGYVDD</sequence>
<dbReference type="SMART" id="SM00516">
    <property type="entry name" value="SEC14"/>
    <property type="match status" value="1"/>
</dbReference>
<dbReference type="AlphaFoldDB" id="A0A9J6DNX8"/>
<feature type="domain" description="CRAL-TRIO" evidence="2">
    <location>
        <begin position="123"/>
        <end position="291"/>
    </location>
</feature>
<proteinExistence type="predicted"/>
<dbReference type="InterPro" id="IPR036273">
    <property type="entry name" value="CRAL/TRIO_N_dom_sf"/>
</dbReference>
<dbReference type="Proteomes" id="UP000821866">
    <property type="component" value="Chromosome 6"/>
</dbReference>
<dbReference type="Gene3D" id="1.10.8.20">
    <property type="entry name" value="N-terminal domain of phosphatidylinositol transfer protein sec14p"/>
    <property type="match status" value="1"/>
</dbReference>
<dbReference type="GO" id="GO:1902936">
    <property type="term" value="F:phosphatidylinositol bisphosphate binding"/>
    <property type="evidence" value="ECO:0007669"/>
    <property type="project" value="TreeGrafter"/>
</dbReference>
<reference evidence="3" key="1">
    <citation type="journal article" date="2020" name="Cell">
        <title>Large-Scale Comparative Analyses of Tick Genomes Elucidate Their Genetic Diversity and Vector Capacities.</title>
        <authorList>
            <consortium name="Tick Genome and Microbiome Consortium (TIGMIC)"/>
            <person name="Jia N."/>
            <person name="Wang J."/>
            <person name="Shi W."/>
            <person name="Du L."/>
            <person name="Sun Y."/>
            <person name="Zhan W."/>
            <person name="Jiang J.F."/>
            <person name="Wang Q."/>
            <person name="Zhang B."/>
            <person name="Ji P."/>
            <person name="Bell-Sakyi L."/>
            <person name="Cui X.M."/>
            <person name="Yuan T.T."/>
            <person name="Jiang B.G."/>
            <person name="Yang W.F."/>
            <person name="Lam T.T."/>
            <person name="Chang Q.C."/>
            <person name="Ding S.J."/>
            <person name="Wang X.J."/>
            <person name="Zhu J.G."/>
            <person name="Ruan X.D."/>
            <person name="Zhao L."/>
            <person name="Wei J.T."/>
            <person name="Ye R.Z."/>
            <person name="Que T.C."/>
            <person name="Du C.H."/>
            <person name="Zhou Y.H."/>
            <person name="Cheng J.X."/>
            <person name="Dai P.F."/>
            <person name="Guo W.B."/>
            <person name="Han X.H."/>
            <person name="Huang E.J."/>
            <person name="Li L.F."/>
            <person name="Wei W."/>
            <person name="Gao Y.C."/>
            <person name="Liu J.Z."/>
            <person name="Shao H.Z."/>
            <person name="Wang X."/>
            <person name="Wang C.C."/>
            <person name="Yang T.C."/>
            <person name="Huo Q.B."/>
            <person name="Li W."/>
            <person name="Chen H.Y."/>
            <person name="Chen S.E."/>
            <person name="Zhou L.G."/>
            <person name="Ni X.B."/>
            <person name="Tian J.H."/>
            <person name="Sheng Y."/>
            <person name="Liu T."/>
            <person name="Pan Y.S."/>
            <person name="Xia L.Y."/>
            <person name="Li J."/>
            <person name="Zhao F."/>
            <person name="Cao W.C."/>
        </authorList>
    </citation>
    <scope>NUCLEOTIDE SEQUENCE</scope>
    <source>
        <strain evidence="3">Rmic-2018</strain>
    </source>
</reference>
<organism evidence="3 4">
    <name type="scientific">Rhipicephalus microplus</name>
    <name type="common">Cattle tick</name>
    <name type="synonym">Boophilus microplus</name>
    <dbReference type="NCBI Taxonomy" id="6941"/>
    <lineage>
        <taxon>Eukaryota</taxon>
        <taxon>Metazoa</taxon>
        <taxon>Ecdysozoa</taxon>
        <taxon>Arthropoda</taxon>
        <taxon>Chelicerata</taxon>
        <taxon>Arachnida</taxon>
        <taxon>Acari</taxon>
        <taxon>Parasitiformes</taxon>
        <taxon>Ixodida</taxon>
        <taxon>Ixodoidea</taxon>
        <taxon>Ixodidae</taxon>
        <taxon>Rhipicephalinae</taxon>
        <taxon>Rhipicephalus</taxon>
        <taxon>Boophilus</taxon>
    </lineage>
</organism>
<dbReference type="CDD" id="cd00170">
    <property type="entry name" value="SEC14"/>
    <property type="match status" value="1"/>
</dbReference>
<keyword evidence="4" id="KW-1185">Reference proteome</keyword>
<dbReference type="EMBL" id="JABSTU010000008">
    <property type="protein sequence ID" value="KAH8023600.1"/>
    <property type="molecule type" value="Genomic_DNA"/>
</dbReference>
<evidence type="ECO:0000259" key="2">
    <source>
        <dbReference type="PROSITE" id="PS50191"/>
    </source>
</evidence>
<reference evidence="3" key="2">
    <citation type="submission" date="2021-09" db="EMBL/GenBank/DDBJ databases">
        <authorList>
            <person name="Jia N."/>
            <person name="Wang J."/>
            <person name="Shi W."/>
            <person name="Du L."/>
            <person name="Sun Y."/>
            <person name="Zhan W."/>
            <person name="Jiang J."/>
            <person name="Wang Q."/>
            <person name="Zhang B."/>
            <person name="Ji P."/>
            <person name="Sakyi L.B."/>
            <person name="Cui X."/>
            <person name="Yuan T."/>
            <person name="Jiang B."/>
            <person name="Yang W."/>
            <person name="Lam T.T.-Y."/>
            <person name="Chang Q."/>
            <person name="Ding S."/>
            <person name="Wang X."/>
            <person name="Zhu J."/>
            <person name="Ruan X."/>
            <person name="Zhao L."/>
            <person name="Wei J."/>
            <person name="Que T."/>
            <person name="Du C."/>
            <person name="Cheng J."/>
            <person name="Dai P."/>
            <person name="Han X."/>
            <person name="Huang E."/>
            <person name="Gao Y."/>
            <person name="Liu J."/>
            <person name="Shao H."/>
            <person name="Ye R."/>
            <person name="Li L."/>
            <person name="Wei W."/>
            <person name="Wang X."/>
            <person name="Wang C."/>
            <person name="Huo Q."/>
            <person name="Li W."/>
            <person name="Guo W."/>
            <person name="Chen H."/>
            <person name="Chen S."/>
            <person name="Zhou L."/>
            <person name="Zhou L."/>
            <person name="Ni X."/>
            <person name="Tian J."/>
            <person name="Zhou Y."/>
            <person name="Sheng Y."/>
            <person name="Liu T."/>
            <person name="Pan Y."/>
            <person name="Xia L."/>
            <person name="Li J."/>
            <person name="Zhao F."/>
            <person name="Cao W."/>
        </authorList>
    </citation>
    <scope>NUCLEOTIDE SEQUENCE</scope>
    <source>
        <strain evidence="3">Rmic-2018</strain>
        <tissue evidence="3">Larvae</tissue>
    </source>
</reference>
<evidence type="ECO:0000256" key="1">
    <source>
        <dbReference type="SAM" id="MobiDB-lite"/>
    </source>
</evidence>
<dbReference type="Gene3D" id="3.40.525.10">
    <property type="entry name" value="CRAL-TRIO lipid binding domain"/>
    <property type="match status" value="1"/>
</dbReference>
<dbReference type="GO" id="GO:0016020">
    <property type="term" value="C:membrane"/>
    <property type="evidence" value="ECO:0007669"/>
    <property type="project" value="TreeGrafter"/>
</dbReference>
<gene>
    <name evidence="3" type="ORF">HPB51_014849</name>
</gene>
<dbReference type="VEuPathDB" id="VectorBase:LOC119170600"/>
<dbReference type="PROSITE" id="PS50191">
    <property type="entry name" value="CRAL_TRIO"/>
    <property type="match status" value="1"/>
</dbReference>
<comment type="caution">
    <text evidence="3">The sequence shown here is derived from an EMBL/GenBank/DDBJ whole genome shotgun (WGS) entry which is preliminary data.</text>
</comment>
<dbReference type="Gene3D" id="1.20.5.1200">
    <property type="entry name" value="Alpha-tocopherol transfer"/>
    <property type="match status" value="1"/>
</dbReference>
<dbReference type="PRINTS" id="PR00180">
    <property type="entry name" value="CRETINALDHBP"/>
</dbReference>
<dbReference type="PANTHER" id="PTHR10174:SF130">
    <property type="entry name" value="ALPHA-TOCOPHEROL TRANSFER PROTEIN-LIKE"/>
    <property type="match status" value="1"/>
</dbReference>
<dbReference type="InterPro" id="IPR001251">
    <property type="entry name" value="CRAL-TRIO_dom"/>
</dbReference>
<dbReference type="PANTHER" id="PTHR10174">
    <property type="entry name" value="ALPHA-TOCOPHEROL TRANSFER PROTEIN-RELATED"/>
    <property type="match status" value="1"/>
</dbReference>
<protein>
    <recommendedName>
        <fullName evidence="2">CRAL-TRIO domain-containing protein</fullName>
    </recommendedName>
</protein>
<dbReference type="Pfam" id="PF00650">
    <property type="entry name" value="CRAL_TRIO"/>
    <property type="match status" value="1"/>
</dbReference>
<dbReference type="InterPro" id="IPR036865">
    <property type="entry name" value="CRAL-TRIO_dom_sf"/>
</dbReference>
<dbReference type="SUPFAM" id="SSF46938">
    <property type="entry name" value="CRAL/TRIO N-terminal domain"/>
    <property type="match status" value="1"/>
</dbReference>
<dbReference type="SUPFAM" id="SSF52087">
    <property type="entry name" value="CRAL/TRIO domain"/>
    <property type="match status" value="1"/>
</dbReference>
<evidence type="ECO:0000313" key="3">
    <source>
        <dbReference type="EMBL" id="KAH8023600.1"/>
    </source>
</evidence>
<name>A0A9J6DNX8_RHIMP</name>
<feature type="region of interest" description="Disordered" evidence="1">
    <location>
        <begin position="34"/>
        <end position="63"/>
    </location>
</feature>
<accession>A0A9J6DNX8</accession>
<evidence type="ECO:0000313" key="4">
    <source>
        <dbReference type="Proteomes" id="UP000821866"/>
    </source>
</evidence>